<feature type="domain" description="Histidine kinase" evidence="13">
    <location>
        <begin position="437"/>
        <end position="604"/>
    </location>
</feature>
<keyword evidence="12" id="KW-0812">Transmembrane</keyword>
<evidence type="ECO:0000259" key="14">
    <source>
        <dbReference type="PROSITE" id="PS50885"/>
    </source>
</evidence>
<keyword evidence="10" id="KW-0902">Two-component regulatory system</keyword>
<evidence type="ECO:0000256" key="6">
    <source>
        <dbReference type="ARBA" id="ARBA00022679"/>
    </source>
</evidence>
<feature type="domain" description="HAMP" evidence="14">
    <location>
        <begin position="331"/>
        <end position="385"/>
    </location>
</feature>
<keyword evidence="9" id="KW-0067">ATP-binding</keyword>
<feature type="transmembrane region" description="Helical" evidence="12">
    <location>
        <begin position="20"/>
        <end position="41"/>
    </location>
</feature>
<evidence type="ECO:0000313" key="15">
    <source>
        <dbReference type="EMBL" id="MFD2613640.1"/>
    </source>
</evidence>
<dbReference type="PANTHER" id="PTHR34220">
    <property type="entry name" value="SENSOR HISTIDINE KINASE YPDA"/>
    <property type="match status" value="1"/>
</dbReference>
<dbReference type="Gene3D" id="6.10.340.10">
    <property type="match status" value="1"/>
</dbReference>
<evidence type="ECO:0000256" key="4">
    <source>
        <dbReference type="ARBA" id="ARBA00022475"/>
    </source>
</evidence>
<dbReference type="PROSITE" id="PS50885">
    <property type="entry name" value="HAMP"/>
    <property type="match status" value="1"/>
</dbReference>
<dbReference type="PROSITE" id="PS50109">
    <property type="entry name" value="HIS_KIN"/>
    <property type="match status" value="1"/>
</dbReference>
<dbReference type="EC" id="2.7.13.3" evidence="3"/>
<dbReference type="PANTHER" id="PTHR34220:SF7">
    <property type="entry name" value="SENSOR HISTIDINE KINASE YPDA"/>
    <property type="match status" value="1"/>
</dbReference>
<evidence type="ECO:0000256" key="1">
    <source>
        <dbReference type="ARBA" id="ARBA00000085"/>
    </source>
</evidence>
<keyword evidence="6 15" id="KW-0808">Transferase</keyword>
<comment type="catalytic activity">
    <reaction evidence="1">
        <text>ATP + protein L-histidine = ADP + protein N-phospho-L-histidine.</text>
        <dbReference type="EC" id="2.7.13.3"/>
    </reaction>
</comment>
<comment type="subcellular location">
    <subcellularLocation>
        <location evidence="2">Cell membrane</location>
        <topology evidence="2">Multi-pass membrane protein</topology>
    </subcellularLocation>
</comment>
<keyword evidence="7" id="KW-0547">Nucleotide-binding</keyword>
<evidence type="ECO:0000256" key="8">
    <source>
        <dbReference type="ARBA" id="ARBA00022777"/>
    </source>
</evidence>
<accession>A0ABW5PGM3</accession>
<comment type="caution">
    <text evidence="15">The sequence shown here is derived from an EMBL/GenBank/DDBJ whole genome shotgun (WGS) entry which is preliminary data.</text>
</comment>
<evidence type="ECO:0000313" key="16">
    <source>
        <dbReference type="Proteomes" id="UP001597541"/>
    </source>
</evidence>
<keyword evidence="12" id="KW-1133">Transmembrane helix</keyword>
<evidence type="ECO:0000256" key="2">
    <source>
        <dbReference type="ARBA" id="ARBA00004651"/>
    </source>
</evidence>
<evidence type="ECO:0000256" key="10">
    <source>
        <dbReference type="ARBA" id="ARBA00023012"/>
    </source>
</evidence>
<reference evidence="16" key="1">
    <citation type="journal article" date="2019" name="Int. J. Syst. Evol. Microbiol.">
        <title>The Global Catalogue of Microorganisms (GCM) 10K type strain sequencing project: providing services to taxonomists for standard genome sequencing and annotation.</title>
        <authorList>
            <consortium name="The Broad Institute Genomics Platform"/>
            <consortium name="The Broad Institute Genome Sequencing Center for Infectious Disease"/>
            <person name="Wu L."/>
            <person name="Ma J."/>
        </authorList>
    </citation>
    <scope>NUCLEOTIDE SEQUENCE [LARGE SCALE GENOMIC DNA]</scope>
    <source>
        <strain evidence="16">KCTC 3950</strain>
    </source>
</reference>
<evidence type="ECO:0000256" key="7">
    <source>
        <dbReference type="ARBA" id="ARBA00022741"/>
    </source>
</evidence>
<dbReference type="InterPro" id="IPR036890">
    <property type="entry name" value="HATPase_C_sf"/>
</dbReference>
<dbReference type="InterPro" id="IPR003660">
    <property type="entry name" value="HAMP_dom"/>
</dbReference>
<keyword evidence="4" id="KW-1003">Cell membrane</keyword>
<keyword evidence="8 15" id="KW-0418">Kinase</keyword>
<evidence type="ECO:0000256" key="9">
    <source>
        <dbReference type="ARBA" id="ARBA00022840"/>
    </source>
</evidence>
<evidence type="ECO:0000256" key="3">
    <source>
        <dbReference type="ARBA" id="ARBA00012438"/>
    </source>
</evidence>
<dbReference type="SMART" id="SM00387">
    <property type="entry name" value="HATPase_c"/>
    <property type="match status" value="1"/>
</dbReference>
<dbReference type="RefSeq" id="WP_377603668.1">
    <property type="nucleotide sequence ID" value="NZ_JBHUME010000008.1"/>
</dbReference>
<dbReference type="Pfam" id="PF02518">
    <property type="entry name" value="HATPase_c"/>
    <property type="match status" value="1"/>
</dbReference>
<dbReference type="Proteomes" id="UP001597541">
    <property type="component" value="Unassembled WGS sequence"/>
</dbReference>
<gene>
    <name evidence="15" type="ORF">ACFSUF_14510</name>
</gene>
<dbReference type="SMART" id="SM00304">
    <property type="entry name" value="HAMP"/>
    <property type="match status" value="1"/>
</dbReference>
<sequence>MKAFYKRFRPATLSAQLLTSFLALSLIIVMVCSGILYASLFRLLQQRAEESAVTRFQQSQYGFEAFRGKLDGITKSFLVNRDFERYLESGGSTRWERFRLRAAIVEKMQETITNFPFIQSIYIFTDDRRAAGTTGKEIYVTDHLSEGWIYGTELYQRANDSYPNLVLTGGYRSTDFQRGLTLREGPPGPHVVSASIGVKSFYSNGPGGVLLITVNESELYGIYRNLPSGNRSEIYIMDSKGTLITGTVQGKHAMDSAPETGSKVYGSFTRNTGSEKVQVIYYRIGGTDWTLYLQIPLSEYKHDIARLQWTLFYAIAVSITLAACLAWLWTRTLTGPFYVLVRAMKQLKNGRLGTTIDKSSAVTNEMAVLFGEFNRMSQSIGQLMERNAVIENAKRETEMAVLQAQINPHFLYNTLNMIKWMAIGSNARNIMHSITALGSLIRPLFSQNVAMITLKEELNYLRHYMTIMNHRFGEGIDFQVELEESLDSFLIPRLLLQPIVENALVHGLEATRYFGTVAVTGRQRGDSVLITVWDNGSGIEAGKLAELQNRLASREIGIQEAAGSIGLANVHKRIKLHYGSAYGVSVESNPEEGTAVVLLLPGDLPSQRFHQGGAN</sequence>
<dbReference type="InterPro" id="IPR010559">
    <property type="entry name" value="Sig_transdc_His_kin_internal"/>
</dbReference>
<dbReference type="EMBL" id="JBHUME010000008">
    <property type="protein sequence ID" value="MFD2613640.1"/>
    <property type="molecule type" value="Genomic_DNA"/>
</dbReference>
<evidence type="ECO:0000256" key="12">
    <source>
        <dbReference type="SAM" id="Phobius"/>
    </source>
</evidence>
<dbReference type="Pfam" id="PF06580">
    <property type="entry name" value="His_kinase"/>
    <property type="match status" value="1"/>
</dbReference>
<keyword evidence="16" id="KW-1185">Reference proteome</keyword>
<name>A0ABW5PGM3_9BACL</name>
<keyword evidence="11 12" id="KW-0472">Membrane</keyword>
<evidence type="ECO:0000256" key="11">
    <source>
        <dbReference type="ARBA" id="ARBA00023136"/>
    </source>
</evidence>
<dbReference type="GO" id="GO:0004673">
    <property type="term" value="F:protein histidine kinase activity"/>
    <property type="evidence" value="ECO:0007669"/>
    <property type="project" value="UniProtKB-EC"/>
</dbReference>
<keyword evidence="5" id="KW-0597">Phosphoprotein</keyword>
<proteinExistence type="predicted"/>
<dbReference type="InterPro" id="IPR003594">
    <property type="entry name" value="HATPase_dom"/>
</dbReference>
<evidence type="ECO:0000256" key="5">
    <source>
        <dbReference type="ARBA" id="ARBA00022553"/>
    </source>
</evidence>
<dbReference type="SUPFAM" id="SSF55874">
    <property type="entry name" value="ATPase domain of HSP90 chaperone/DNA topoisomerase II/histidine kinase"/>
    <property type="match status" value="1"/>
</dbReference>
<evidence type="ECO:0000259" key="13">
    <source>
        <dbReference type="PROSITE" id="PS50109"/>
    </source>
</evidence>
<organism evidence="15 16">
    <name type="scientific">Paenibacillus gansuensis</name>
    <dbReference type="NCBI Taxonomy" id="306542"/>
    <lineage>
        <taxon>Bacteria</taxon>
        <taxon>Bacillati</taxon>
        <taxon>Bacillota</taxon>
        <taxon>Bacilli</taxon>
        <taxon>Bacillales</taxon>
        <taxon>Paenibacillaceae</taxon>
        <taxon>Paenibacillus</taxon>
    </lineage>
</organism>
<feature type="transmembrane region" description="Helical" evidence="12">
    <location>
        <begin position="311"/>
        <end position="329"/>
    </location>
</feature>
<dbReference type="InterPro" id="IPR050640">
    <property type="entry name" value="Bact_2-comp_sensor_kinase"/>
</dbReference>
<dbReference type="InterPro" id="IPR005467">
    <property type="entry name" value="His_kinase_dom"/>
</dbReference>
<dbReference type="Gene3D" id="3.30.565.10">
    <property type="entry name" value="Histidine kinase-like ATPase, C-terminal domain"/>
    <property type="match status" value="1"/>
</dbReference>
<protein>
    <recommendedName>
        <fullName evidence="3">histidine kinase</fullName>
        <ecNumber evidence="3">2.7.13.3</ecNumber>
    </recommendedName>
</protein>